<reference evidence="1 2" key="1">
    <citation type="submission" date="2016-11" db="EMBL/GenBank/DDBJ databases">
        <title>Genomic analysis of Caldithrix abyssi and proposal of a novel bacterial phylum Caldithrichaeota.</title>
        <authorList>
            <person name="Kublanov I."/>
            <person name="Sigalova O."/>
            <person name="Gavrilov S."/>
            <person name="Lebedinsky A."/>
            <person name="Ivanova N."/>
            <person name="Daum C."/>
            <person name="Reddy T."/>
            <person name="Klenk H.P."/>
            <person name="Goker M."/>
            <person name="Reva O."/>
            <person name="Miroshnichenko M."/>
            <person name="Kyprides N."/>
            <person name="Woyke T."/>
            <person name="Gelfand M."/>
        </authorList>
    </citation>
    <scope>NUCLEOTIDE SEQUENCE [LARGE SCALE GENOMIC DNA]</scope>
    <source>
        <strain evidence="1 2">LF13</strain>
    </source>
</reference>
<organism evidence="1 2">
    <name type="scientific">Caldithrix abyssi DSM 13497</name>
    <dbReference type="NCBI Taxonomy" id="880073"/>
    <lineage>
        <taxon>Bacteria</taxon>
        <taxon>Pseudomonadati</taxon>
        <taxon>Calditrichota</taxon>
        <taxon>Calditrichia</taxon>
        <taxon>Calditrichales</taxon>
        <taxon>Calditrichaceae</taxon>
        <taxon>Caldithrix</taxon>
    </lineage>
</organism>
<proteinExistence type="predicted"/>
<evidence type="ECO:0000313" key="1">
    <source>
        <dbReference type="EMBL" id="APF17876.1"/>
    </source>
</evidence>
<dbReference type="EMBL" id="CP018099">
    <property type="protein sequence ID" value="APF17876.1"/>
    <property type="molecule type" value="Genomic_DNA"/>
</dbReference>
<accession>A0A1J1C652</accession>
<protein>
    <submittedName>
        <fullName evidence="1">Uncharacterized protein</fullName>
    </submittedName>
</protein>
<name>A0A1J1C652_CALAY</name>
<gene>
    <name evidence="1" type="ORF">Cabys_1127</name>
</gene>
<dbReference type="RefSeq" id="WP_169313646.1">
    <property type="nucleotide sequence ID" value="NZ_CM001402.1"/>
</dbReference>
<dbReference type="Proteomes" id="UP000183868">
    <property type="component" value="Chromosome"/>
</dbReference>
<dbReference type="AlphaFoldDB" id="A0A1J1C652"/>
<dbReference type="KEGG" id="caby:Cabys_1127"/>
<sequence length="50" mass="6021">MVEWFVGNVPNPGVFEFNLRQHSRNQNQPQRAQSNFFADYANHRRKLFNI</sequence>
<evidence type="ECO:0000313" key="2">
    <source>
        <dbReference type="Proteomes" id="UP000183868"/>
    </source>
</evidence>